<dbReference type="PANTHER" id="PTHR42978:SF2">
    <property type="entry name" value="102 KBASES UNSTABLE REGION: FROM 1 TO 119443"/>
    <property type="match status" value="1"/>
</dbReference>
<dbReference type="EMBL" id="DRMN01000255">
    <property type="protein sequence ID" value="HFB55046.1"/>
    <property type="molecule type" value="Genomic_DNA"/>
</dbReference>
<evidence type="ECO:0000256" key="5">
    <source>
        <dbReference type="ARBA" id="ARBA00022833"/>
    </source>
</evidence>
<reference evidence="7" key="1">
    <citation type="journal article" date="2020" name="mSystems">
        <title>Genome- and Community-Level Interaction Insights into Carbon Utilization and Element Cycling Functions of Hydrothermarchaeota in Hydrothermal Sediment.</title>
        <authorList>
            <person name="Zhou Z."/>
            <person name="Liu Y."/>
            <person name="Xu W."/>
            <person name="Pan J."/>
            <person name="Luo Z.H."/>
            <person name="Li M."/>
        </authorList>
    </citation>
    <scope>NUCLEOTIDE SEQUENCE [LARGE SCALE GENOMIC DNA]</scope>
    <source>
        <strain evidence="7">HyVt-489</strain>
    </source>
</reference>
<keyword evidence="5" id="KW-0862">Zinc</keyword>
<dbReference type="PANTHER" id="PTHR42978">
    <property type="entry name" value="QUORUM-QUENCHING LACTONASE YTNP-RELATED-RELATED"/>
    <property type="match status" value="1"/>
</dbReference>
<keyword evidence="3" id="KW-0479">Metal-binding</keyword>
<protein>
    <submittedName>
        <fullName evidence="7">MBL fold metallo-hydrolase</fullName>
    </submittedName>
</protein>
<dbReference type="InterPro" id="IPR001279">
    <property type="entry name" value="Metallo-B-lactamas"/>
</dbReference>
<evidence type="ECO:0000256" key="1">
    <source>
        <dbReference type="ARBA" id="ARBA00001947"/>
    </source>
</evidence>
<keyword evidence="4" id="KW-0378">Hydrolase</keyword>
<dbReference type="SMART" id="SM00849">
    <property type="entry name" value="Lactamase_B"/>
    <property type="match status" value="1"/>
</dbReference>
<evidence type="ECO:0000256" key="4">
    <source>
        <dbReference type="ARBA" id="ARBA00022801"/>
    </source>
</evidence>
<dbReference type="Pfam" id="PF00753">
    <property type="entry name" value="Lactamase_B"/>
    <property type="match status" value="1"/>
</dbReference>
<sequence>MRIVRNILLLVFFGLVLVLAIVLVPPHIQTRRIAPSLPDKSDILALRMTDGPQRLSYILTASQYVPRYGPQGKLGHSTFVAEWPDGKIFMVDTGMDKAGTDKFVALMKKIAKAGDGVFNGSVAELLGPALTRIRGIGFTHLHIDHTQGLTAFCTAHDQNNDPDILVYQTHTQHDKHNFNTKEGAEIVRTSCLTPGTLLDGAIKTSKDFPGLGIIPIGGHTPGSTIYIVPTPDHIWILSGDTTNTRDHLIHDQGKGFLYSYIMVPENTAQTKRLRHWLAELDKDGRISVIVSHDATALKQSGLSAFTP</sequence>
<comment type="cofactor">
    <cofactor evidence="1">
        <name>Zn(2+)</name>
        <dbReference type="ChEBI" id="CHEBI:29105"/>
    </cofactor>
</comment>
<proteinExistence type="inferred from homology"/>
<organism evidence="7">
    <name type="scientific">Hellea balneolensis</name>
    <dbReference type="NCBI Taxonomy" id="287478"/>
    <lineage>
        <taxon>Bacteria</taxon>
        <taxon>Pseudomonadati</taxon>
        <taxon>Pseudomonadota</taxon>
        <taxon>Alphaproteobacteria</taxon>
        <taxon>Maricaulales</taxon>
        <taxon>Robiginitomaculaceae</taxon>
        <taxon>Hellea</taxon>
    </lineage>
</organism>
<evidence type="ECO:0000313" key="7">
    <source>
        <dbReference type="EMBL" id="HFB55046.1"/>
    </source>
</evidence>
<evidence type="ECO:0000256" key="3">
    <source>
        <dbReference type="ARBA" id="ARBA00022723"/>
    </source>
</evidence>
<evidence type="ECO:0000259" key="6">
    <source>
        <dbReference type="SMART" id="SM00849"/>
    </source>
</evidence>
<dbReference type="GO" id="GO:0016787">
    <property type="term" value="F:hydrolase activity"/>
    <property type="evidence" value="ECO:0007669"/>
    <property type="project" value="UniProtKB-KW"/>
</dbReference>
<name>A0A7C3C9I0_9PROT</name>
<gene>
    <name evidence="7" type="ORF">ENJ46_03900</name>
</gene>
<dbReference type="GO" id="GO:0046872">
    <property type="term" value="F:metal ion binding"/>
    <property type="evidence" value="ECO:0007669"/>
    <property type="project" value="UniProtKB-KW"/>
</dbReference>
<dbReference type="Gene3D" id="3.60.15.10">
    <property type="entry name" value="Ribonuclease Z/Hydroxyacylglutathione hydrolase-like"/>
    <property type="match status" value="1"/>
</dbReference>
<comment type="caution">
    <text evidence="7">The sequence shown here is derived from an EMBL/GenBank/DDBJ whole genome shotgun (WGS) entry which is preliminary data.</text>
</comment>
<accession>A0A7C3C9I0</accession>
<comment type="similarity">
    <text evidence="2">Belongs to the metallo-beta-lactamase superfamily.</text>
</comment>
<evidence type="ECO:0000256" key="2">
    <source>
        <dbReference type="ARBA" id="ARBA00007749"/>
    </source>
</evidence>
<dbReference type="SUPFAM" id="SSF56281">
    <property type="entry name" value="Metallo-hydrolase/oxidoreductase"/>
    <property type="match status" value="1"/>
</dbReference>
<feature type="domain" description="Metallo-beta-lactamase" evidence="6">
    <location>
        <begin position="74"/>
        <end position="292"/>
    </location>
</feature>
<dbReference type="InterPro" id="IPR036866">
    <property type="entry name" value="RibonucZ/Hydroxyglut_hydro"/>
</dbReference>
<dbReference type="InterPro" id="IPR051013">
    <property type="entry name" value="MBL_superfamily_lactonases"/>
</dbReference>
<dbReference type="AlphaFoldDB" id="A0A7C3C9I0"/>
<dbReference type="Proteomes" id="UP000886042">
    <property type="component" value="Unassembled WGS sequence"/>
</dbReference>